<comment type="caution">
    <text evidence="1">The sequence shown here is derived from an EMBL/GenBank/DDBJ whole genome shotgun (WGS) entry which is preliminary data.</text>
</comment>
<dbReference type="Proteomes" id="UP001062846">
    <property type="component" value="Chromosome 11"/>
</dbReference>
<reference evidence="1" key="1">
    <citation type="submission" date="2022-02" db="EMBL/GenBank/DDBJ databases">
        <title>Plant Genome Project.</title>
        <authorList>
            <person name="Zhang R.-G."/>
        </authorList>
    </citation>
    <scope>NUCLEOTIDE SEQUENCE</scope>
    <source>
        <strain evidence="1">AT1</strain>
    </source>
</reference>
<keyword evidence="2" id="KW-1185">Reference proteome</keyword>
<evidence type="ECO:0000313" key="2">
    <source>
        <dbReference type="Proteomes" id="UP001062846"/>
    </source>
</evidence>
<sequence length="63" mass="7004">MTINKSQGQSIKFGGVDLRTPVFSHGQLYVALSNCMSFDRITVLLPEEETNSTTNIVYPEVLL</sequence>
<accession>A0ACC0LNT5</accession>
<gene>
    <name evidence="1" type="ORF">RHMOL_Rhmol11G0052300</name>
</gene>
<evidence type="ECO:0000313" key="1">
    <source>
        <dbReference type="EMBL" id="KAI8530365.1"/>
    </source>
</evidence>
<dbReference type="EMBL" id="CM046398">
    <property type="protein sequence ID" value="KAI8530365.1"/>
    <property type="molecule type" value="Genomic_DNA"/>
</dbReference>
<protein>
    <submittedName>
        <fullName evidence="1">Uncharacterized protein</fullName>
    </submittedName>
</protein>
<proteinExistence type="predicted"/>
<organism evidence="1 2">
    <name type="scientific">Rhododendron molle</name>
    <name type="common">Chinese azalea</name>
    <name type="synonym">Azalea mollis</name>
    <dbReference type="NCBI Taxonomy" id="49168"/>
    <lineage>
        <taxon>Eukaryota</taxon>
        <taxon>Viridiplantae</taxon>
        <taxon>Streptophyta</taxon>
        <taxon>Embryophyta</taxon>
        <taxon>Tracheophyta</taxon>
        <taxon>Spermatophyta</taxon>
        <taxon>Magnoliopsida</taxon>
        <taxon>eudicotyledons</taxon>
        <taxon>Gunneridae</taxon>
        <taxon>Pentapetalae</taxon>
        <taxon>asterids</taxon>
        <taxon>Ericales</taxon>
        <taxon>Ericaceae</taxon>
        <taxon>Ericoideae</taxon>
        <taxon>Rhodoreae</taxon>
        <taxon>Rhododendron</taxon>
    </lineage>
</organism>
<name>A0ACC0LNT5_RHOML</name>